<protein>
    <submittedName>
        <fullName evidence="2">DUF4145 domain-containing protein</fullName>
    </submittedName>
</protein>
<comment type="caution">
    <text evidence="2">The sequence shown here is derived from an EMBL/GenBank/DDBJ whole genome shotgun (WGS) entry which is preliminary data.</text>
</comment>
<dbReference type="InterPro" id="IPR025285">
    <property type="entry name" value="DUF4145"/>
</dbReference>
<evidence type="ECO:0000259" key="1">
    <source>
        <dbReference type="Pfam" id="PF13643"/>
    </source>
</evidence>
<reference evidence="2 3" key="1">
    <citation type="submission" date="2018-03" db="EMBL/GenBank/DDBJ databases">
        <title>Diversity of bacteria associated with corn roots inoculated with woodland soils in Canada, and Description of Pseudomonas aylmerense sp. nov.</title>
        <authorList>
            <person name="Tambong J.T."/>
            <person name="Xu R."/>
            <person name="Tchagang C."/>
        </authorList>
    </citation>
    <scope>NUCLEOTIDE SEQUENCE [LARGE SCALE GENOMIC DNA]</scope>
    <source>
        <strain evidence="2 3">S1E44</strain>
    </source>
</reference>
<sequence length="251" mass="27657">MLLKRQQLIYGFATSNVPAYGCPYCEAGALQLVGKLDSQVTEASKRDQDYEFDPDGVVLTFGGKLKCASCSDVVFFTGTGGLEIEHCVGADGGWESEWVEYHNPRFFYPPLKIVICPEKTPYLVKEKIVAACESFFSQPDSCCNSLRAAAEEILTDLKVDLNTASGGFLRFSDRINKLPTEKEGVKALFDAVRWLGNHGSHAGSVLTRSDAMDAFEIMNLLLEELYSDSRLKAQELARRINLAKGPVGKHS</sequence>
<dbReference type="EMBL" id="PYWW01000055">
    <property type="protein sequence ID" value="PTC24820.1"/>
    <property type="molecule type" value="Genomic_DNA"/>
</dbReference>
<dbReference type="RefSeq" id="WP_083221421.1">
    <property type="nucleotide sequence ID" value="NZ_MAUE01000025.1"/>
</dbReference>
<evidence type="ECO:0000313" key="2">
    <source>
        <dbReference type="EMBL" id="PTC24820.1"/>
    </source>
</evidence>
<dbReference type="AlphaFoldDB" id="A0A2T4FN63"/>
<organism evidence="2 3">
    <name type="scientific">Pseudomonas aylmerensis</name>
    <dbReference type="NCBI Taxonomy" id="1869229"/>
    <lineage>
        <taxon>Bacteria</taxon>
        <taxon>Pseudomonadati</taxon>
        <taxon>Pseudomonadota</taxon>
        <taxon>Gammaproteobacteria</taxon>
        <taxon>Pseudomonadales</taxon>
        <taxon>Pseudomonadaceae</taxon>
        <taxon>Pseudomonas</taxon>
    </lineage>
</organism>
<accession>A0A2T4FN63</accession>
<feature type="domain" description="DUF4145" evidence="1">
    <location>
        <begin position="131"/>
        <end position="218"/>
    </location>
</feature>
<dbReference type="Pfam" id="PF13643">
    <property type="entry name" value="DUF4145"/>
    <property type="match status" value="1"/>
</dbReference>
<dbReference type="OrthoDB" id="4558460at2"/>
<name>A0A2T4FN63_9PSED</name>
<proteinExistence type="predicted"/>
<gene>
    <name evidence="2" type="ORF">C9382_27725</name>
</gene>
<dbReference type="Proteomes" id="UP000240571">
    <property type="component" value="Unassembled WGS sequence"/>
</dbReference>
<evidence type="ECO:0000313" key="3">
    <source>
        <dbReference type="Proteomes" id="UP000240571"/>
    </source>
</evidence>